<dbReference type="InterPro" id="IPR036259">
    <property type="entry name" value="MFS_trans_sf"/>
</dbReference>
<accession>A0A9X0DG52</accession>
<comment type="caution">
    <text evidence="6">The sequence shown here is derived from an EMBL/GenBank/DDBJ whole genome shotgun (WGS) entry which is preliminary data.</text>
</comment>
<sequence length="217" mass="24078">MTRRAWVYNAKVLNVGLTSFIGSTIVGVLTISWLADSLGRKRTIALGGAPQAGAANVSMLITGRLIAGAGLEILSALVPMYCSEITEASYRGAVSGLFLAIRTSFLQGFSPLFMERDRHEESREALYKLHVANSNDEHLELEFAVILGTIVAEKTALSNQGEIDYLGTWNSNMESITKNYDYQLSQSNHLQPFGHRRALLAYCYRYLWLSIHSLLRT</sequence>
<proteinExistence type="predicted"/>
<evidence type="ECO:0000256" key="5">
    <source>
        <dbReference type="SAM" id="Phobius"/>
    </source>
</evidence>
<dbReference type="PANTHER" id="PTHR48022:SF2">
    <property type="entry name" value="PLASTIDIC GLUCOSE TRANSPORTER 4"/>
    <property type="match status" value="1"/>
</dbReference>
<name>A0A9X0DG52_9HELO</name>
<dbReference type="SUPFAM" id="SSF103473">
    <property type="entry name" value="MFS general substrate transporter"/>
    <property type="match status" value="1"/>
</dbReference>
<evidence type="ECO:0000256" key="3">
    <source>
        <dbReference type="ARBA" id="ARBA00022989"/>
    </source>
</evidence>
<evidence type="ECO:0000256" key="4">
    <source>
        <dbReference type="ARBA" id="ARBA00023136"/>
    </source>
</evidence>
<evidence type="ECO:0000313" key="7">
    <source>
        <dbReference type="Proteomes" id="UP001152300"/>
    </source>
</evidence>
<dbReference type="GO" id="GO:0016020">
    <property type="term" value="C:membrane"/>
    <property type="evidence" value="ECO:0007669"/>
    <property type="project" value="UniProtKB-SubCell"/>
</dbReference>
<dbReference type="GO" id="GO:0005351">
    <property type="term" value="F:carbohydrate:proton symporter activity"/>
    <property type="evidence" value="ECO:0007669"/>
    <property type="project" value="TreeGrafter"/>
</dbReference>
<dbReference type="EMBL" id="JAPEIS010000014">
    <property type="protein sequence ID" value="KAJ8059493.1"/>
    <property type="molecule type" value="Genomic_DNA"/>
</dbReference>
<feature type="transmembrane region" description="Helical" evidence="5">
    <location>
        <begin position="12"/>
        <end position="35"/>
    </location>
</feature>
<protein>
    <recommendedName>
        <fullName evidence="8">Major facilitator superfamily (MFS) profile domain-containing protein</fullName>
    </recommendedName>
</protein>
<organism evidence="6 7">
    <name type="scientific">Sclerotinia nivalis</name>
    <dbReference type="NCBI Taxonomy" id="352851"/>
    <lineage>
        <taxon>Eukaryota</taxon>
        <taxon>Fungi</taxon>
        <taxon>Dikarya</taxon>
        <taxon>Ascomycota</taxon>
        <taxon>Pezizomycotina</taxon>
        <taxon>Leotiomycetes</taxon>
        <taxon>Helotiales</taxon>
        <taxon>Sclerotiniaceae</taxon>
        <taxon>Sclerotinia</taxon>
    </lineage>
</organism>
<dbReference type="InterPro" id="IPR050360">
    <property type="entry name" value="MFS_Sugar_Transporters"/>
</dbReference>
<keyword evidence="4 5" id="KW-0472">Membrane</keyword>
<dbReference type="Gene3D" id="1.20.1250.20">
    <property type="entry name" value="MFS general substrate transporter like domains"/>
    <property type="match status" value="1"/>
</dbReference>
<dbReference type="InterPro" id="IPR005828">
    <property type="entry name" value="MFS_sugar_transport-like"/>
</dbReference>
<dbReference type="OrthoDB" id="3523957at2759"/>
<keyword evidence="3 5" id="KW-1133">Transmembrane helix</keyword>
<evidence type="ECO:0000256" key="1">
    <source>
        <dbReference type="ARBA" id="ARBA00004141"/>
    </source>
</evidence>
<comment type="subcellular location">
    <subcellularLocation>
        <location evidence="1">Membrane</location>
        <topology evidence="1">Multi-pass membrane protein</topology>
    </subcellularLocation>
</comment>
<evidence type="ECO:0000256" key="2">
    <source>
        <dbReference type="ARBA" id="ARBA00022692"/>
    </source>
</evidence>
<gene>
    <name evidence="6" type="ORF">OCU04_011154</name>
</gene>
<keyword evidence="7" id="KW-1185">Reference proteome</keyword>
<dbReference type="Pfam" id="PF00083">
    <property type="entry name" value="Sugar_tr"/>
    <property type="match status" value="1"/>
</dbReference>
<evidence type="ECO:0008006" key="8">
    <source>
        <dbReference type="Google" id="ProtNLM"/>
    </source>
</evidence>
<evidence type="ECO:0000313" key="6">
    <source>
        <dbReference type="EMBL" id="KAJ8059493.1"/>
    </source>
</evidence>
<dbReference type="PANTHER" id="PTHR48022">
    <property type="entry name" value="PLASTIDIC GLUCOSE TRANSPORTER 4"/>
    <property type="match status" value="1"/>
</dbReference>
<dbReference type="Proteomes" id="UP001152300">
    <property type="component" value="Unassembled WGS sequence"/>
</dbReference>
<dbReference type="AlphaFoldDB" id="A0A9X0DG52"/>
<keyword evidence="2 5" id="KW-0812">Transmembrane</keyword>
<reference evidence="6" key="1">
    <citation type="submission" date="2022-11" db="EMBL/GenBank/DDBJ databases">
        <title>Genome Resource of Sclerotinia nivalis Strain SnTB1, a Plant Pathogen Isolated from American Ginseng.</title>
        <authorList>
            <person name="Fan S."/>
        </authorList>
    </citation>
    <scope>NUCLEOTIDE SEQUENCE</scope>
    <source>
        <strain evidence="6">SnTB1</strain>
    </source>
</reference>